<dbReference type="OrthoDB" id="179763at2"/>
<dbReference type="AlphaFoldDB" id="A0A1G5PG33"/>
<comment type="caution">
    <text evidence="2">The sequence shown here is derived from an EMBL/GenBank/DDBJ whole genome shotgun (WGS) entry which is preliminary data.</text>
</comment>
<name>A0A1G5PG33_9PSED</name>
<dbReference type="InterPro" id="IPR011009">
    <property type="entry name" value="Kinase-like_dom_sf"/>
</dbReference>
<evidence type="ECO:0000259" key="1">
    <source>
        <dbReference type="Pfam" id="PF01636"/>
    </source>
</evidence>
<feature type="domain" description="Aminoglycoside phosphotransferase" evidence="1">
    <location>
        <begin position="45"/>
        <end position="259"/>
    </location>
</feature>
<dbReference type="Pfam" id="PF01636">
    <property type="entry name" value="APH"/>
    <property type="match status" value="1"/>
</dbReference>
<evidence type="ECO:0000313" key="3">
    <source>
        <dbReference type="Proteomes" id="UP000183046"/>
    </source>
</evidence>
<reference evidence="3" key="1">
    <citation type="submission" date="2016-10" db="EMBL/GenBank/DDBJ databases">
        <authorList>
            <person name="de Groot N.N."/>
        </authorList>
    </citation>
    <scope>NUCLEOTIDE SEQUENCE [LARGE SCALE GENOMIC DNA]</scope>
    <source>
        <strain evidence="3">DSM 15758</strain>
    </source>
</reference>
<organism evidence="2 3">
    <name type="scientific">Pseudomonas oryzihabitans</name>
    <dbReference type="NCBI Taxonomy" id="47885"/>
    <lineage>
        <taxon>Bacteria</taxon>
        <taxon>Pseudomonadati</taxon>
        <taxon>Pseudomonadota</taxon>
        <taxon>Gammaproteobacteria</taxon>
        <taxon>Pseudomonadales</taxon>
        <taxon>Pseudomonadaceae</taxon>
        <taxon>Pseudomonas</taxon>
    </lineage>
</organism>
<proteinExistence type="predicted"/>
<dbReference type="SUPFAM" id="SSF56112">
    <property type="entry name" value="Protein kinase-like (PK-like)"/>
    <property type="match status" value="1"/>
</dbReference>
<dbReference type="InterPro" id="IPR002575">
    <property type="entry name" value="Aminoglycoside_PTrfase"/>
</dbReference>
<evidence type="ECO:0000313" key="2">
    <source>
        <dbReference type="EMBL" id="SCZ48278.1"/>
    </source>
</evidence>
<dbReference type="Proteomes" id="UP000183046">
    <property type="component" value="Unassembled WGS sequence"/>
</dbReference>
<protein>
    <submittedName>
        <fullName evidence="2">Phosphotransferase enzyme family protein</fullName>
    </submittedName>
</protein>
<sequence>MTSTLEFDRLQHALAAAGLTALQITPGTPGVASPIRLACEWAGFHVHSDQGAFYAKVLYDDMRPLIDFAQSVEATRCAAAAGVTPAVRLADADEGVMLLERLAPEDWHWARLDRLQPELSLEVLWRLKRAVQEGPAPAFERSPWADLEKLRTLCRQQAVALPTDHAWIDDCVDQAWHALRQHPGEARPLHGDGLAGNVMVNAAGEFRLLDFDRGGCFDPWYDVAVTLNELYPFEPQWRAGIARWSATASDADYARCRLYGLLDDWYWTLWGLWAGVASARPLEFSKVGQWTLLRCRMTIQESRFESWLRQVRG</sequence>
<dbReference type="EMBL" id="FMWB01000022">
    <property type="protein sequence ID" value="SCZ48278.1"/>
    <property type="molecule type" value="Genomic_DNA"/>
</dbReference>
<accession>A0A1G5PG33</accession>
<gene>
    <name evidence="2" type="ORF">SAMN05216279_12229</name>
</gene>
<dbReference type="Gene3D" id="3.90.1200.10">
    <property type="match status" value="1"/>
</dbReference>
<dbReference type="RefSeq" id="WP_074585152.1">
    <property type="nucleotide sequence ID" value="NZ_DYYY01000131.1"/>
</dbReference>